<dbReference type="STRING" id="1280952.HJA_02275"/>
<dbReference type="EMBL" id="ARYJ01000001">
    <property type="protein sequence ID" value="KCZ91327.1"/>
    <property type="molecule type" value="Genomic_DNA"/>
</dbReference>
<comment type="caution">
    <text evidence="2">The sequence shown here is derived from an EMBL/GenBank/DDBJ whole genome shotgun (WGS) entry which is preliminary data.</text>
</comment>
<dbReference type="OrthoDB" id="7620611at2"/>
<feature type="coiled-coil region" evidence="1">
    <location>
        <begin position="29"/>
        <end position="56"/>
    </location>
</feature>
<dbReference type="RefSeq" id="WP_155839834.1">
    <property type="nucleotide sequence ID" value="NZ_ARYJ01000001.1"/>
</dbReference>
<accession>A0A059FL39</accession>
<evidence type="ECO:0000313" key="2">
    <source>
        <dbReference type="EMBL" id="KCZ91327.1"/>
    </source>
</evidence>
<evidence type="ECO:0000256" key="1">
    <source>
        <dbReference type="SAM" id="Coils"/>
    </source>
</evidence>
<reference evidence="2 3" key="1">
    <citation type="journal article" date="2014" name="Antonie Van Leeuwenhoek">
        <title>Hyphomonas beringensis sp. nov. and Hyphomonas chukchiensis sp. nov., isolated from surface seawater of the Bering Sea and Chukchi Sea.</title>
        <authorList>
            <person name="Li C."/>
            <person name="Lai Q."/>
            <person name="Li G."/>
            <person name="Dong C."/>
            <person name="Wang J."/>
            <person name="Liao Y."/>
            <person name="Shao Z."/>
        </authorList>
    </citation>
    <scope>NUCLEOTIDE SEQUENCE [LARGE SCALE GENOMIC DNA]</scope>
    <source>
        <strain evidence="2 3">VP2</strain>
    </source>
</reference>
<evidence type="ECO:0008006" key="4">
    <source>
        <dbReference type="Google" id="ProtNLM"/>
    </source>
</evidence>
<gene>
    <name evidence="2" type="ORF">HJA_02275</name>
</gene>
<dbReference type="Proteomes" id="UP000024816">
    <property type="component" value="Unassembled WGS sequence"/>
</dbReference>
<name>A0A059FL39_9PROT</name>
<keyword evidence="1" id="KW-0175">Coiled coil</keyword>
<sequence>MPLLYPFVVFLLLLILATLIRGPARPETSSRKDEELSRLRDRVEVLERAVLDQDRDLRRKFDGL</sequence>
<proteinExistence type="predicted"/>
<keyword evidence="3" id="KW-1185">Reference proteome</keyword>
<dbReference type="AlphaFoldDB" id="A0A059FL39"/>
<protein>
    <recommendedName>
        <fullName evidence="4">Phage shock protein B</fullName>
    </recommendedName>
</protein>
<dbReference type="PATRIC" id="fig|1280952.3.peg.460"/>
<evidence type="ECO:0000313" key="3">
    <source>
        <dbReference type="Proteomes" id="UP000024816"/>
    </source>
</evidence>
<organism evidence="2 3">
    <name type="scientific">Hyphomonas jannaschiana VP2</name>
    <dbReference type="NCBI Taxonomy" id="1280952"/>
    <lineage>
        <taxon>Bacteria</taxon>
        <taxon>Pseudomonadati</taxon>
        <taxon>Pseudomonadota</taxon>
        <taxon>Alphaproteobacteria</taxon>
        <taxon>Hyphomonadales</taxon>
        <taxon>Hyphomonadaceae</taxon>
        <taxon>Hyphomonas</taxon>
    </lineage>
</organism>